<name>A0A9P1IPB1_9PELO</name>
<dbReference type="GO" id="GO:0016491">
    <property type="term" value="F:oxidoreductase activity"/>
    <property type="evidence" value="ECO:0007669"/>
    <property type="project" value="UniProtKB-KW"/>
</dbReference>
<keyword evidence="3" id="KW-0472">Membrane</keyword>
<dbReference type="Pfam" id="PF01370">
    <property type="entry name" value="Epimerase"/>
    <property type="match status" value="1"/>
</dbReference>
<gene>
    <name evidence="5" type="ORF">CAMP_LOCUS10566</name>
</gene>
<dbReference type="Gene3D" id="3.40.50.720">
    <property type="entry name" value="NAD(P)-binding Rossmann-like Domain"/>
    <property type="match status" value="1"/>
</dbReference>
<evidence type="ECO:0000259" key="4">
    <source>
        <dbReference type="Pfam" id="PF01370"/>
    </source>
</evidence>
<proteinExistence type="inferred from homology"/>
<keyword evidence="6" id="KW-1185">Reference proteome</keyword>
<dbReference type="Proteomes" id="UP001152747">
    <property type="component" value="Unassembled WGS sequence"/>
</dbReference>
<accession>A0A9P1IPB1</accession>
<organism evidence="5 6">
    <name type="scientific">Caenorhabditis angaria</name>
    <dbReference type="NCBI Taxonomy" id="860376"/>
    <lineage>
        <taxon>Eukaryota</taxon>
        <taxon>Metazoa</taxon>
        <taxon>Ecdysozoa</taxon>
        <taxon>Nematoda</taxon>
        <taxon>Chromadorea</taxon>
        <taxon>Rhabditida</taxon>
        <taxon>Rhabditina</taxon>
        <taxon>Rhabditomorpha</taxon>
        <taxon>Rhabditoidea</taxon>
        <taxon>Rhabditidae</taxon>
        <taxon>Peloderinae</taxon>
        <taxon>Caenorhabditis</taxon>
    </lineage>
</organism>
<comment type="caution">
    <text evidence="5">The sequence shown here is derived from an EMBL/GenBank/DDBJ whole genome shotgun (WGS) entry which is preliminary data.</text>
</comment>
<evidence type="ECO:0000256" key="2">
    <source>
        <dbReference type="ARBA" id="ARBA00023002"/>
    </source>
</evidence>
<evidence type="ECO:0000313" key="6">
    <source>
        <dbReference type="Proteomes" id="UP001152747"/>
    </source>
</evidence>
<dbReference type="EMBL" id="CANHGI010000004">
    <property type="protein sequence ID" value="CAI5447929.1"/>
    <property type="molecule type" value="Genomic_DNA"/>
</dbReference>
<protein>
    <recommendedName>
        <fullName evidence="4">NAD-dependent epimerase/dehydratase domain-containing protein</fullName>
    </recommendedName>
</protein>
<feature type="transmembrane region" description="Helical" evidence="3">
    <location>
        <begin position="26"/>
        <end position="45"/>
    </location>
</feature>
<evidence type="ECO:0000313" key="5">
    <source>
        <dbReference type="EMBL" id="CAI5447929.1"/>
    </source>
</evidence>
<keyword evidence="3" id="KW-0812">Transmembrane</keyword>
<comment type="similarity">
    <text evidence="1">Belongs to the short-chain dehydrogenases/reductases (SDR) family.</text>
</comment>
<dbReference type="OrthoDB" id="191139at2759"/>
<dbReference type="AlphaFoldDB" id="A0A9P1IPB1"/>
<dbReference type="InterPro" id="IPR001509">
    <property type="entry name" value="Epimerase_deHydtase"/>
</dbReference>
<dbReference type="PANTHER" id="PTHR24320:SF264">
    <property type="entry name" value="DEHYDROGENASE_REDUCTASE SDR FAMILY MEMBER ON CHROMOSOME X"/>
    <property type="match status" value="1"/>
</dbReference>
<evidence type="ECO:0000256" key="3">
    <source>
        <dbReference type="SAM" id="Phobius"/>
    </source>
</evidence>
<evidence type="ECO:0000256" key="1">
    <source>
        <dbReference type="ARBA" id="ARBA00006484"/>
    </source>
</evidence>
<dbReference type="InterPro" id="IPR036291">
    <property type="entry name" value="NAD(P)-bd_dom_sf"/>
</dbReference>
<dbReference type="PANTHER" id="PTHR24320">
    <property type="entry name" value="RETINOL DEHYDROGENASE"/>
    <property type="match status" value="1"/>
</dbReference>
<keyword evidence="2" id="KW-0560">Oxidoreductase</keyword>
<dbReference type="SUPFAM" id="SSF51735">
    <property type="entry name" value="NAD(P)-binding Rossmann-fold domains"/>
    <property type="match status" value="1"/>
</dbReference>
<reference evidence="5" key="1">
    <citation type="submission" date="2022-11" db="EMBL/GenBank/DDBJ databases">
        <authorList>
            <person name="Kikuchi T."/>
        </authorList>
    </citation>
    <scope>NUCLEOTIDE SEQUENCE</scope>
    <source>
        <strain evidence="5">PS1010</strain>
    </source>
</reference>
<feature type="domain" description="NAD-dependent epimerase/dehydratase" evidence="4">
    <location>
        <begin position="73"/>
        <end position="260"/>
    </location>
</feature>
<sequence length="323" mass="37336">MQVEWKSQSNSWDFYRMFNISRISPYFLEFLVMIHVYFLAAWLAIREFIFDLQIPDEIFLQKIQSFPRKSGFALVTGADGTIGSEIVKILLENEYKIIGLVQKVPKNPEDYPQNLKFLECDFSKREDIRKVSEKIANKNVDFDLAIFTAGVMLVENLDPKKIETHIQINVISQAYLFNLLSSKITRSIFLSSATSRVALYSQPINLKSQLGPYQAYSTSKLYLAKYIEHLSHKNSNLKIVSCHPGTVPGKLYRHANIVVKTLSKILLPWILRRPKRAAILVLATICSEDLKSGKYYEDLEIFEICNDFEVFREIDIFLKGKQE</sequence>
<keyword evidence="3" id="KW-1133">Transmembrane helix</keyword>